<name>A0A6S6PF81_ACEAC</name>
<evidence type="ECO:0000313" key="2">
    <source>
        <dbReference type="Proteomes" id="UP000515220"/>
    </source>
</evidence>
<protein>
    <submittedName>
        <fullName evidence="1">Uncharacterized protein</fullName>
    </submittedName>
</protein>
<sequence length="46" mass="5283">MASRNGRVGREQVTMALGCLMIVRMELRYRNLLLGPDYIAELKAWS</sequence>
<organism evidence="1 2">
    <name type="scientific">Acetobacter aceti</name>
    <dbReference type="NCBI Taxonomy" id="435"/>
    <lineage>
        <taxon>Bacteria</taxon>
        <taxon>Pseudomonadati</taxon>
        <taxon>Pseudomonadota</taxon>
        <taxon>Alphaproteobacteria</taxon>
        <taxon>Acetobacterales</taxon>
        <taxon>Acetobacteraceae</taxon>
        <taxon>Acetobacter</taxon>
        <taxon>Acetobacter subgen. Acetobacter</taxon>
    </lineage>
</organism>
<dbReference type="Proteomes" id="UP000515220">
    <property type="component" value="Chromosome"/>
</dbReference>
<dbReference type="AlphaFoldDB" id="A0A6S6PF81"/>
<dbReference type="RefSeq" id="WP_180952896.1">
    <property type="nucleotide sequence ID" value="NZ_AP023326.1"/>
</dbReference>
<gene>
    <name evidence="1" type="ORF">AAJCM20276_22310</name>
</gene>
<dbReference type="EMBL" id="AP023326">
    <property type="protein sequence ID" value="BCI67607.1"/>
    <property type="molecule type" value="Genomic_DNA"/>
</dbReference>
<reference evidence="1 2" key="1">
    <citation type="submission" date="2020-07" db="EMBL/GenBank/DDBJ databases">
        <title>Complete Genome Sequence of an acetic acid bacterium, Acetobacter aceti JCM20276.</title>
        <authorList>
            <person name="Hirose Y."/>
            <person name="Mihara H."/>
        </authorList>
    </citation>
    <scope>NUCLEOTIDE SEQUENCE [LARGE SCALE GENOMIC DNA]</scope>
    <source>
        <strain evidence="1 2">JCM20276</strain>
    </source>
</reference>
<accession>A0A6S6PF81</accession>
<proteinExistence type="predicted"/>
<evidence type="ECO:0000313" key="1">
    <source>
        <dbReference type="EMBL" id="BCI67607.1"/>
    </source>
</evidence>